<dbReference type="InterPro" id="IPR016040">
    <property type="entry name" value="NAD(P)-bd_dom"/>
</dbReference>
<accession>A0A846Y914</accession>
<dbReference type="EMBL" id="JAAXOP010000027">
    <property type="protein sequence ID" value="NKY54310.1"/>
    <property type="molecule type" value="Genomic_DNA"/>
</dbReference>
<dbReference type="PANTHER" id="PTHR12126">
    <property type="entry name" value="NADH-UBIQUINONE OXIDOREDUCTASE 39 KDA SUBUNIT-RELATED"/>
    <property type="match status" value="1"/>
</dbReference>
<dbReference type="RefSeq" id="WP_067879908.1">
    <property type="nucleotide sequence ID" value="NZ_JAAXOP010000027.1"/>
</dbReference>
<keyword evidence="3" id="KW-1185">Reference proteome</keyword>
<dbReference type="GO" id="GO:0044877">
    <property type="term" value="F:protein-containing complex binding"/>
    <property type="evidence" value="ECO:0007669"/>
    <property type="project" value="TreeGrafter"/>
</dbReference>
<proteinExistence type="predicted"/>
<dbReference type="Proteomes" id="UP000565711">
    <property type="component" value="Unassembled WGS sequence"/>
</dbReference>
<dbReference type="SUPFAM" id="SSF51735">
    <property type="entry name" value="NAD(P)-binding Rossmann-fold domains"/>
    <property type="match status" value="1"/>
</dbReference>
<evidence type="ECO:0000313" key="2">
    <source>
        <dbReference type="EMBL" id="NKY54310.1"/>
    </source>
</evidence>
<organism evidence="2 3">
    <name type="scientific">Nocardia vermiculata</name>
    <dbReference type="NCBI Taxonomy" id="257274"/>
    <lineage>
        <taxon>Bacteria</taxon>
        <taxon>Bacillati</taxon>
        <taxon>Actinomycetota</taxon>
        <taxon>Actinomycetes</taxon>
        <taxon>Mycobacteriales</taxon>
        <taxon>Nocardiaceae</taxon>
        <taxon>Nocardia</taxon>
    </lineage>
</organism>
<dbReference type="InterPro" id="IPR036291">
    <property type="entry name" value="NAD(P)-bd_dom_sf"/>
</dbReference>
<name>A0A846Y914_9NOCA</name>
<evidence type="ECO:0000313" key="3">
    <source>
        <dbReference type="Proteomes" id="UP000565711"/>
    </source>
</evidence>
<dbReference type="AlphaFoldDB" id="A0A846Y914"/>
<dbReference type="Pfam" id="PF13460">
    <property type="entry name" value="NAD_binding_10"/>
    <property type="match status" value="1"/>
</dbReference>
<evidence type="ECO:0000259" key="1">
    <source>
        <dbReference type="Pfam" id="PF13460"/>
    </source>
</evidence>
<feature type="domain" description="NAD(P)-binding" evidence="1">
    <location>
        <begin position="7"/>
        <end position="137"/>
    </location>
</feature>
<dbReference type="PANTHER" id="PTHR12126:SF11">
    <property type="entry name" value="NADH DEHYDROGENASE [UBIQUINONE] 1 ALPHA SUBCOMPLEX SUBUNIT 9, MITOCHONDRIAL"/>
    <property type="match status" value="1"/>
</dbReference>
<dbReference type="InterPro" id="IPR051207">
    <property type="entry name" value="ComplexI_NDUFA9_subunit"/>
</dbReference>
<comment type="caution">
    <text evidence="2">The sequence shown here is derived from an EMBL/GenBank/DDBJ whole genome shotgun (WGS) entry which is preliminary data.</text>
</comment>
<sequence length="251" mass="25635">MKVVVIGGTGLIGSTVVGRLGEQGHETVAASPRTGVNSLTGDGLDAAVRGAAVVVDVSNSPSFADDDVMDFFRTSTTNLLTASEKAGVGHYVALSVVGTGRLPESGYLRAKLAQEQLIEGSTLPYSIVHATQFFEFASGIADSATVDGAVRLPNAGVQPMAAREVAAVVARTAAAAAAGGGIEIGGPEVFGMDEWIRTALTAQSDPRPVVADPQARYFGAVPGPDSLLPGAQAERSAETLTQWLAARVSDN</sequence>
<reference evidence="2 3" key="1">
    <citation type="submission" date="2020-04" db="EMBL/GenBank/DDBJ databases">
        <title>MicrobeNet Type strains.</title>
        <authorList>
            <person name="Nicholson A.C."/>
        </authorList>
    </citation>
    <scope>NUCLEOTIDE SEQUENCE [LARGE SCALE GENOMIC DNA]</scope>
    <source>
        <strain evidence="2 3">JCM 12354</strain>
    </source>
</reference>
<dbReference type="Gene3D" id="3.40.50.720">
    <property type="entry name" value="NAD(P)-binding Rossmann-like Domain"/>
    <property type="match status" value="1"/>
</dbReference>
<gene>
    <name evidence="2" type="ORF">HGA08_29420</name>
</gene>
<protein>
    <submittedName>
        <fullName evidence="2">SDR family oxidoreductase</fullName>
    </submittedName>
</protein>